<name>A0A7C5YX71_UNCC3</name>
<sequence length="60" mass="6644">MAKMKPKGKKGRAMVKKLGRTYKTGGFAKIARKAAKKYGSKQAGKRVAAAIYWKMARKRG</sequence>
<reference evidence="1" key="1">
    <citation type="journal article" date="2020" name="mSystems">
        <title>Genome- and Community-Level Interaction Insights into Carbon Utilization and Element Cycling Functions of Hydrothermarchaeota in Hydrothermal Sediment.</title>
        <authorList>
            <person name="Zhou Z."/>
            <person name="Liu Y."/>
            <person name="Xu W."/>
            <person name="Pan J."/>
            <person name="Luo Z.H."/>
            <person name="Li M."/>
        </authorList>
    </citation>
    <scope>NUCLEOTIDE SEQUENCE [LARGE SCALE GENOMIC DNA]</scope>
    <source>
        <strain evidence="1">SpSt-1042</strain>
    </source>
</reference>
<gene>
    <name evidence="1" type="ORF">ENL96_00100</name>
</gene>
<proteinExistence type="predicted"/>
<accession>A0A7C5YX71</accession>
<dbReference type="EMBL" id="DRVY01000006">
    <property type="protein sequence ID" value="HHR91903.1"/>
    <property type="molecule type" value="Genomic_DNA"/>
</dbReference>
<protein>
    <submittedName>
        <fullName evidence="1">Uncharacterized protein</fullName>
    </submittedName>
</protein>
<evidence type="ECO:0000313" key="1">
    <source>
        <dbReference type="EMBL" id="HHR91903.1"/>
    </source>
</evidence>
<organism evidence="1">
    <name type="scientific">candidate division CPR3 bacterium</name>
    <dbReference type="NCBI Taxonomy" id="2268181"/>
    <lineage>
        <taxon>Bacteria</taxon>
        <taxon>Bacteria division CPR3</taxon>
    </lineage>
</organism>
<dbReference type="AlphaFoldDB" id="A0A7C5YX71"/>
<comment type="caution">
    <text evidence="1">The sequence shown here is derived from an EMBL/GenBank/DDBJ whole genome shotgun (WGS) entry which is preliminary data.</text>
</comment>